<comment type="caution">
    <text evidence="1">The sequence shown here is derived from an EMBL/GenBank/DDBJ whole genome shotgun (WGS) entry which is preliminary data.</text>
</comment>
<sequence>MRDVMLLWWKAPRLSTLEREWRYCVCILKCVSHQWARTGEQTKYLIGFLTKRECFFGEVFEAPIGFRYYFHLRGKGGKSCGGLLNRSAKELCVFDTRNRVP</sequence>
<organism evidence="1 2">
    <name type="scientific">Caerostris darwini</name>
    <dbReference type="NCBI Taxonomy" id="1538125"/>
    <lineage>
        <taxon>Eukaryota</taxon>
        <taxon>Metazoa</taxon>
        <taxon>Ecdysozoa</taxon>
        <taxon>Arthropoda</taxon>
        <taxon>Chelicerata</taxon>
        <taxon>Arachnida</taxon>
        <taxon>Araneae</taxon>
        <taxon>Araneomorphae</taxon>
        <taxon>Entelegynae</taxon>
        <taxon>Araneoidea</taxon>
        <taxon>Araneidae</taxon>
        <taxon>Caerostris</taxon>
    </lineage>
</organism>
<gene>
    <name evidence="1" type="ORF">CDAR_525671</name>
</gene>
<dbReference type="Proteomes" id="UP001054837">
    <property type="component" value="Unassembled WGS sequence"/>
</dbReference>
<dbReference type="AlphaFoldDB" id="A0AAV4Q164"/>
<evidence type="ECO:0008006" key="3">
    <source>
        <dbReference type="Google" id="ProtNLM"/>
    </source>
</evidence>
<dbReference type="EMBL" id="BPLQ01003627">
    <property type="protein sequence ID" value="GIY01922.1"/>
    <property type="molecule type" value="Genomic_DNA"/>
</dbReference>
<proteinExistence type="predicted"/>
<name>A0AAV4Q164_9ARAC</name>
<keyword evidence="2" id="KW-1185">Reference proteome</keyword>
<evidence type="ECO:0000313" key="1">
    <source>
        <dbReference type="EMBL" id="GIY01922.1"/>
    </source>
</evidence>
<evidence type="ECO:0000313" key="2">
    <source>
        <dbReference type="Proteomes" id="UP001054837"/>
    </source>
</evidence>
<reference evidence="1 2" key="1">
    <citation type="submission" date="2021-06" db="EMBL/GenBank/DDBJ databases">
        <title>Caerostris darwini draft genome.</title>
        <authorList>
            <person name="Kono N."/>
            <person name="Arakawa K."/>
        </authorList>
    </citation>
    <scope>NUCLEOTIDE SEQUENCE [LARGE SCALE GENOMIC DNA]</scope>
</reference>
<protein>
    <recommendedName>
        <fullName evidence="3">Secreted protein</fullName>
    </recommendedName>
</protein>
<accession>A0AAV4Q164</accession>